<name>A0ABN8A6Z8_9BACI</name>
<keyword evidence="2" id="KW-1185">Reference proteome</keyword>
<protein>
    <recommendedName>
        <fullName evidence="3">WXG100 family type VII secretion target</fullName>
    </recommendedName>
</protein>
<accession>A0ABN8A6Z8</accession>
<gene>
    <name evidence="1" type="ORF">BACCIP111899_04054</name>
</gene>
<organism evidence="1 2">
    <name type="scientific">Bacillus rhizoplanae</name>
    <dbReference type="NCBI Taxonomy" id="2880966"/>
    <lineage>
        <taxon>Bacteria</taxon>
        <taxon>Bacillati</taxon>
        <taxon>Bacillota</taxon>
        <taxon>Bacilli</taxon>
        <taxon>Bacillales</taxon>
        <taxon>Bacillaceae</taxon>
        <taxon>Bacillus</taxon>
    </lineage>
</organism>
<dbReference type="EMBL" id="CAKJTI010000040">
    <property type="protein sequence ID" value="CAG9614821.1"/>
    <property type="molecule type" value="Genomic_DNA"/>
</dbReference>
<evidence type="ECO:0000313" key="2">
    <source>
        <dbReference type="Proteomes" id="UP000789423"/>
    </source>
</evidence>
<comment type="caution">
    <text evidence="1">The sequence shown here is derived from an EMBL/GenBank/DDBJ whole genome shotgun (WGS) entry which is preliminary data.</text>
</comment>
<sequence>MHAQMTDGSSGGGGSQVLVNFTEMVDIATRLQNIYNLYSDVVAKNIDSLANCDFYRKGEATKVIAQYKDILGKTMELADNYKQAALVVNYTLEEMIKKDEELQKILGISG</sequence>
<reference evidence="1 2" key="1">
    <citation type="submission" date="2021-10" db="EMBL/GenBank/DDBJ databases">
        <authorList>
            <person name="Criscuolo A."/>
        </authorList>
    </citation>
    <scope>NUCLEOTIDE SEQUENCE [LARGE SCALE GENOMIC DNA]</scope>
    <source>
        <strain evidence="2">CIP 111899</strain>
    </source>
</reference>
<evidence type="ECO:0008006" key="3">
    <source>
        <dbReference type="Google" id="ProtNLM"/>
    </source>
</evidence>
<dbReference type="Proteomes" id="UP000789423">
    <property type="component" value="Unassembled WGS sequence"/>
</dbReference>
<evidence type="ECO:0000313" key="1">
    <source>
        <dbReference type="EMBL" id="CAG9614821.1"/>
    </source>
</evidence>
<proteinExistence type="predicted"/>
<dbReference type="RefSeq" id="WP_230576755.1">
    <property type="nucleotide sequence ID" value="NZ_CAKJTI010000040.1"/>
</dbReference>